<dbReference type="Pfam" id="PF24656">
    <property type="entry name" value="CEPT76_peptidase"/>
    <property type="match status" value="1"/>
</dbReference>
<dbReference type="GO" id="GO:0004674">
    <property type="term" value="F:protein serine/threonine kinase activity"/>
    <property type="evidence" value="ECO:0007669"/>
    <property type="project" value="UniProtKB-KW"/>
</dbReference>
<feature type="region of interest" description="Disordered" evidence="5">
    <location>
        <begin position="1926"/>
        <end position="2126"/>
    </location>
</feature>
<feature type="compositionally biased region" description="Low complexity" evidence="5">
    <location>
        <begin position="2508"/>
        <end position="2522"/>
    </location>
</feature>
<feature type="compositionally biased region" description="Low complexity" evidence="5">
    <location>
        <begin position="2326"/>
        <end position="2339"/>
    </location>
</feature>
<feature type="domain" description="C2" evidence="6">
    <location>
        <begin position="629"/>
        <end position="758"/>
    </location>
</feature>
<dbReference type="Gene3D" id="1.10.510.10">
    <property type="entry name" value="Transferase(Phosphotransferase) domain 1"/>
    <property type="match status" value="1"/>
</dbReference>
<feature type="compositionally biased region" description="Low complexity" evidence="5">
    <location>
        <begin position="1459"/>
        <end position="1474"/>
    </location>
</feature>
<feature type="compositionally biased region" description="Basic and acidic residues" evidence="5">
    <location>
        <begin position="425"/>
        <end position="434"/>
    </location>
</feature>
<feature type="compositionally biased region" description="Low complexity" evidence="5">
    <location>
        <begin position="2565"/>
        <end position="2584"/>
    </location>
</feature>
<evidence type="ECO:0000256" key="4">
    <source>
        <dbReference type="PROSITE-ProRule" id="PRU10141"/>
    </source>
</evidence>
<proteinExistence type="predicted"/>
<feature type="region of interest" description="Disordered" evidence="5">
    <location>
        <begin position="2547"/>
        <end position="2584"/>
    </location>
</feature>
<dbReference type="InterPro" id="IPR017441">
    <property type="entry name" value="Protein_kinase_ATP_BS"/>
</dbReference>
<feature type="compositionally biased region" description="Basic residues" evidence="5">
    <location>
        <begin position="435"/>
        <end position="450"/>
    </location>
</feature>
<evidence type="ECO:0000256" key="5">
    <source>
        <dbReference type="SAM" id="MobiDB-lite"/>
    </source>
</evidence>
<feature type="region of interest" description="Disordered" evidence="5">
    <location>
        <begin position="2373"/>
        <end position="2392"/>
    </location>
</feature>
<feature type="compositionally biased region" description="Polar residues" evidence="5">
    <location>
        <begin position="42"/>
        <end position="53"/>
    </location>
</feature>
<dbReference type="Pfam" id="PF00168">
    <property type="entry name" value="C2"/>
    <property type="match status" value="1"/>
</dbReference>
<gene>
    <name evidence="8" type="ORF">MACJ_002695</name>
</gene>
<feature type="compositionally biased region" description="Polar residues" evidence="5">
    <location>
        <begin position="2547"/>
        <end position="2564"/>
    </location>
</feature>
<feature type="compositionally biased region" description="Acidic residues" evidence="5">
    <location>
        <begin position="1005"/>
        <end position="1015"/>
    </location>
</feature>
<feature type="region of interest" description="Disordered" evidence="5">
    <location>
        <begin position="1720"/>
        <end position="1739"/>
    </location>
</feature>
<feature type="compositionally biased region" description="Low complexity" evidence="5">
    <location>
        <begin position="1771"/>
        <end position="1791"/>
    </location>
</feature>
<feature type="compositionally biased region" description="Low complexity" evidence="5">
    <location>
        <begin position="2383"/>
        <end position="2392"/>
    </location>
</feature>
<feature type="compositionally biased region" description="Acidic residues" evidence="5">
    <location>
        <begin position="366"/>
        <end position="386"/>
    </location>
</feature>
<feature type="region of interest" description="Disordered" evidence="5">
    <location>
        <begin position="1398"/>
        <end position="1427"/>
    </location>
</feature>
<feature type="compositionally biased region" description="Polar residues" evidence="5">
    <location>
        <begin position="2058"/>
        <end position="2068"/>
    </location>
</feature>
<keyword evidence="3 4" id="KW-0067">ATP-binding</keyword>
<dbReference type="SUPFAM" id="SSF56112">
    <property type="entry name" value="Protein kinase-like (PK-like)"/>
    <property type="match status" value="1"/>
</dbReference>
<dbReference type="SUPFAM" id="SSF49562">
    <property type="entry name" value="C2 domain (Calcium/lipid-binding domain, CaLB)"/>
    <property type="match status" value="1"/>
</dbReference>
<feature type="compositionally biased region" description="Polar residues" evidence="5">
    <location>
        <begin position="2090"/>
        <end position="2126"/>
    </location>
</feature>
<evidence type="ECO:0000256" key="3">
    <source>
        <dbReference type="ARBA" id="ARBA00022840"/>
    </source>
</evidence>
<keyword evidence="1" id="KW-0723">Serine/threonine-protein kinase</keyword>
<feature type="compositionally biased region" description="Low complexity" evidence="5">
    <location>
        <begin position="2026"/>
        <end position="2051"/>
    </location>
</feature>
<protein>
    <submittedName>
        <fullName evidence="8">Serine/threonine kinase</fullName>
    </submittedName>
</protein>
<feature type="region of interest" description="Disordered" evidence="5">
    <location>
        <begin position="2411"/>
        <end position="2454"/>
    </location>
</feature>
<keyword evidence="8" id="KW-0808">Transferase</keyword>
<feature type="region of interest" description="Disordered" evidence="5">
    <location>
        <begin position="2501"/>
        <end position="2531"/>
    </location>
</feature>
<evidence type="ECO:0000256" key="1">
    <source>
        <dbReference type="ARBA" id="ARBA00022527"/>
    </source>
</evidence>
<dbReference type="InterPro" id="IPR056290">
    <property type="entry name" value="CEPT76/DRC7_peptidase-like_dom"/>
</dbReference>
<dbReference type="PROSITE" id="PS00107">
    <property type="entry name" value="PROTEIN_KINASE_ATP"/>
    <property type="match status" value="1"/>
</dbReference>
<dbReference type="InterPro" id="IPR035892">
    <property type="entry name" value="C2_domain_sf"/>
</dbReference>
<dbReference type="Pfam" id="PF07714">
    <property type="entry name" value="PK_Tyr_Ser-Thr"/>
    <property type="match status" value="1"/>
</dbReference>
<dbReference type="InterPro" id="IPR001245">
    <property type="entry name" value="Ser-Thr/Tyr_kinase_cat_dom"/>
</dbReference>
<feature type="region of interest" description="Disordered" evidence="5">
    <location>
        <begin position="995"/>
        <end position="1015"/>
    </location>
</feature>
<dbReference type="Proteomes" id="UP000244803">
    <property type="component" value="Chromosome 4"/>
</dbReference>
<dbReference type="EMBL" id="CP056067">
    <property type="protein sequence ID" value="UKJ89444.2"/>
    <property type="molecule type" value="Genomic_DNA"/>
</dbReference>
<evidence type="ECO:0000259" key="7">
    <source>
        <dbReference type="PROSITE" id="PS50011"/>
    </source>
</evidence>
<dbReference type="Gene3D" id="2.60.40.150">
    <property type="entry name" value="C2 domain"/>
    <property type="match status" value="1"/>
</dbReference>
<evidence type="ECO:0000259" key="6">
    <source>
        <dbReference type="PROSITE" id="PS50004"/>
    </source>
</evidence>
<feature type="compositionally biased region" description="Basic and acidic residues" evidence="5">
    <location>
        <begin position="1475"/>
        <end position="1485"/>
    </location>
</feature>
<feature type="region of interest" description="Disordered" evidence="5">
    <location>
        <begin position="1771"/>
        <end position="1803"/>
    </location>
</feature>
<feature type="compositionally biased region" description="Low complexity" evidence="5">
    <location>
        <begin position="2436"/>
        <end position="2454"/>
    </location>
</feature>
<dbReference type="OrthoDB" id="67700at2759"/>
<keyword evidence="8" id="KW-0418">Kinase</keyword>
<dbReference type="PANTHER" id="PTHR46436:SF2">
    <property type="entry name" value="CHROMOSOME UNDETERMINED SCAFFOLD_119, WHOLE GENOME SHOTGUN SEQUENCE"/>
    <property type="match status" value="1"/>
</dbReference>
<dbReference type="PROSITE" id="PS50004">
    <property type="entry name" value="C2"/>
    <property type="match status" value="1"/>
</dbReference>
<accession>A0A976M6N4</accession>
<keyword evidence="2 4" id="KW-0547">Nucleotide-binding</keyword>
<dbReference type="InterPro" id="IPR008271">
    <property type="entry name" value="Ser/Thr_kinase_AS"/>
</dbReference>
<feature type="compositionally biased region" description="Polar residues" evidence="5">
    <location>
        <begin position="2285"/>
        <end position="2325"/>
    </location>
</feature>
<dbReference type="PANTHER" id="PTHR46436">
    <property type="entry name" value="CENTROSOMAL PROTEIN OF 76 KDA"/>
    <property type="match status" value="1"/>
</dbReference>
<evidence type="ECO:0000313" key="8">
    <source>
        <dbReference type="EMBL" id="UKJ89444.2"/>
    </source>
</evidence>
<dbReference type="GO" id="GO:0005524">
    <property type="term" value="F:ATP binding"/>
    <property type="evidence" value="ECO:0007669"/>
    <property type="project" value="UniProtKB-UniRule"/>
</dbReference>
<dbReference type="InterPro" id="IPR052299">
    <property type="entry name" value="CEP76"/>
</dbReference>
<dbReference type="Pfam" id="PF00069">
    <property type="entry name" value="Pkinase"/>
    <property type="match status" value="1"/>
</dbReference>
<dbReference type="CDD" id="cd00030">
    <property type="entry name" value="C2"/>
    <property type="match status" value="1"/>
</dbReference>
<dbReference type="SMART" id="SM00220">
    <property type="entry name" value="S_TKc"/>
    <property type="match status" value="1"/>
</dbReference>
<dbReference type="InterPro" id="IPR000008">
    <property type="entry name" value="C2_dom"/>
</dbReference>
<feature type="compositionally biased region" description="Basic and acidic residues" evidence="5">
    <location>
        <begin position="2879"/>
        <end position="2888"/>
    </location>
</feature>
<name>A0A976M6N4_THEOR</name>
<feature type="compositionally biased region" description="Low complexity" evidence="5">
    <location>
        <begin position="2416"/>
        <end position="2428"/>
    </location>
</feature>
<organism evidence="8 9">
    <name type="scientific">Theileria orientalis</name>
    <dbReference type="NCBI Taxonomy" id="68886"/>
    <lineage>
        <taxon>Eukaryota</taxon>
        <taxon>Sar</taxon>
        <taxon>Alveolata</taxon>
        <taxon>Apicomplexa</taxon>
        <taxon>Aconoidasida</taxon>
        <taxon>Piroplasmida</taxon>
        <taxon>Theileriidae</taxon>
        <taxon>Theileria</taxon>
    </lineage>
</organism>
<feature type="compositionally biased region" description="Polar residues" evidence="5">
    <location>
        <begin position="1973"/>
        <end position="2011"/>
    </location>
</feature>
<reference evidence="8" key="1">
    <citation type="submission" date="2022-07" db="EMBL/GenBank/DDBJ databases">
        <title>Evaluation of T. orientalis genome assembly methods using nanopore sequencing and analysis of variation between genomes.</title>
        <authorList>
            <person name="Yam J."/>
            <person name="Micallef M.L."/>
            <person name="Liu M."/>
            <person name="Djordjevic S.P."/>
            <person name="Bogema D.R."/>
            <person name="Jenkins C."/>
        </authorList>
    </citation>
    <scope>NUCLEOTIDE SEQUENCE</scope>
    <source>
        <strain evidence="8">Fish Creek</strain>
    </source>
</reference>
<dbReference type="Gene3D" id="3.30.200.20">
    <property type="entry name" value="Phosphorylase Kinase, domain 1"/>
    <property type="match status" value="1"/>
</dbReference>
<feature type="compositionally biased region" description="Polar residues" evidence="5">
    <location>
        <begin position="1448"/>
        <end position="1458"/>
    </location>
</feature>
<dbReference type="PROSITE" id="PS50011">
    <property type="entry name" value="PROTEIN_KINASE_DOM"/>
    <property type="match status" value="1"/>
</dbReference>
<feature type="region of interest" description="Disordered" evidence="5">
    <location>
        <begin position="2285"/>
        <end position="2348"/>
    </location>
</feature>
<dbReference type="InterPro" id="IPR000719">
    <property type="entry name" value="Prot_kinase_dom"/>
</dbReference>
<feature type="domain" description="Protein kinase" evidence="7">
    <location>
        <begin position="2764"/>
        <end position="3131"/>
    </location>
</feature>
<feature type="compositionally biased region" description="Polar residues" evidence="5">
    <location>
        <begin position="63"/>
        <end position="74"/>
    </location>
</feature>
<evidence type="ECO:0000256" key="2">
    <source>
        <dbReference type="ARBA" id="ARBA00022741"/>
    </source>
</evidence>
<evidence type="ECO:0000313" key="9">
    <source>
        <dbReference type="Proteomes" id="UP000244803"/>
    </source>
</evidence>
<feature type="region of interest" description="Disordered" evidence="5">
    <location>
        <begin position="30"/>
        <end position="76"/>
    </location>
</feature>
<sequence>MELIKGKEILNRFSAFQKGGIRILGKVTGDQSAEGAEGDQPEVSQPENQQLGQTVLGAGGTTTGQDSAPTQGEKTSVIVGDGVEQKEENIDDELLWSNQYSYDEFIESLSWQYEERGTKDEEKRHWSYPRRWSVKLFNLKITNLTNDTISCFAEFDFGGSRNECRVQIGSNNYILNRGWSKNYIRTPVLKNVEKDNIRSFNCAHSFEYRGSYLDLENEKLRIKVWKCQTYTINTLESIYEEYLLKFAEGDEHVEIMMFKYLEGQKKYTCKLSFNLFFQELYDFELNLINFRIQNSISSYYLFNYYQFYLQKKLNDSGKEEGKVKGKEVAKHDNFNLLSKMKYRLFKVKMERKMSKINANRRKKKEEEEEEEDDEDEDEEEEEEEVGENNSNENATTDTSNDADGNESTNANDSNTVNDDANSKPSKKERSNSKESKKKKKKKKKKKRKSKIGVGYVTTEDKDESRDTTLVFISKNKEYISIVREYTNLFVQLGTYYPFECKLPPSPRLVIRLKTNNSLYRKKLEITSHSVRNAFGCEWDNLGGILFRGTLSELANAQLEIRLLDWSAPKAANCIGVTKIPMKSIVDYPYVNSTFYAPEWLRLKSQYEGWAKHLADLQLGSVSGSLVVNRKPRYRQLRGFNMVASSQQMLIVQVNNIDQLLAITQESVDSYVEVTFNNVTVRTNLCKDMLGPIYNEELYIPIHTDASLGMTGVGYQELVEMGLIRVTVWGYIMEKLNYFGSCGIGVREVLFNKNTPRQLTKKTHNIMDTFKYETTYETRVYTGTRKLYHYQYNQQDSISNINMSVWFYPTILLDSNTLNSRSKVVSQTVGPPGGGADKGEGQEGLGLQDLLTDEDRINKLFEVWKSICTMTNNEHFVDYCYLYDQFGEKMFPSSFVQTIHPPPQIETVKHIFHYVSCITFTNKSLQNAFTVDFLLKLKAGNVLDHCILLCSFLLNSYSSTYIAIGQQKDKKYNAFVIQYYASDVVNHSNYEANGTEASEGIKLDGEGNELESEGESESGRGKRVIIYDMIVNQITEINLSKYEDADEELREEWAKREIKKLNFIGINMLFNNKNVWLNVQDHKAVPLLDYDINNINNWYPFIPYNPVKSTPMYYFTKTMNVINNLLTGGTGVGAPNKHKELTEKKYYIDWNRLNDYIVDKMEQSVLEELNRSIVIYRSSQNLSTNYNKCDRLQKFLKKYLLMTHEEKISNEENILIIRSQIKEWKEELERRIPSSYQALIRTLHFNTVDSGVIFDVVKHKLNFMDSRETTSIFVTTVKIFQLSGGLYSTYLLVMYSSKIHEKLRKEILLHRYLVNRKNMMKKTVKNVKNAINEEEGEEEMEIEQLIIEGMGEEADIEEQMGSGLGTGSGSSRFGSASTNRFGDSVLGSGSSNFGTSLSFGGIGSSDDKQGSKDSKRKRKKSLSDVVSKNLKMQTRNFNKLKTRQLKNLNSLSNQGTTDLSSVSSSDLGSESSYGSEGEHERNLALESGDFDREKLLNMPSYEFGKASTVTFSSNLGSSLERGTTFSLRSSTVNFETTKSTFSLSKDSMGSLGFDQTTRRLSTSIIKSMTSNVNLYPTEKLGSSVEFSDGSKLGDSNSFSSSIRTRGSGAFSSSKLGESVRFDTRTSELGGSSVFTEGSKASGSSVFTDTSGSKFSDSKRFTSGSMGSISGGSLGSSGKFDSTLDVDTKLANLTSKAKLVLIDKPLERGRSEEQAPVHLMTTSNMGSMAESGLSSNFTSVGSSEMSASNIASNSNLESVVSSKQMSDINIASNTNVNTNTESGSSSSSPTSNDTSEEPQKVKVNTKLLLESKIVKNKKTDRGKDRSAMGSGNMEIIKNLDKYANLGGLESNRNEAESGGSKMGFLNNIFDISSTSGSSSGGSSRAGTNADVARSRSGLESIGLVSGSDIGSSSVFGTDSRFDSMAAGTDGFSTDSDARVGRSTDTNSRVGTSTGSVGNSGLESIAESDVFDAGSVSKSGPGNTSISGRSLRSSVNPSDMYSSGSANSNMNSDGSAFESEKRRSEEEAISSFSSISGFTTTISTSRTNASSSSSDEFEYSETINATPQSKLEPQEKGQVRTPSITNIVHPDRTVSNNTYSSKTSGHNIRTNTNSPSGTSRQGTSTSNSLESNVGILKNIFLSTEIRSRSTESVNSMTRLGTSVNAVNNASGSKRMETSLEDDPKDKNEYLDQMDLAVPVRSTSSQQTTKTSEEVRASKLLANRLLKNMSMSSNTPVSRGMSRASSKISDAHLKPGSQPTMSKQFTFSSSEASLGNAINKKMSNVAGSLTGSSVRSSNGTNVDSKRTSSSLESYGNANNLTSNMMSRNTGLSSLRENSNSSGSIDTNTSSGTAASIDRHTGIASGLVSNSISVASNLTDGKQGKVDSSSGSNSSASAYENALRVNRYLNTGSMANASKGYSSYESNRYSSGSMRSGTNKSMQSGTYITSSSSSMGRGSIQNNLQSRYIQSNLPSSSVTSSSNVGSSLGNLPTSLMTSGSNLGGGFIRSNLPTSSMTSGSTSTDKSSQNMSLESSGSGARVLNLNLMSVERNTSNTQSDKSGLISKSSMNTGSSLGSLKTSNSSSIGNSIGESEEIAKEKSGRNYRKINVYKSEIVVYRNDKSIVLYNQTGQIRALPIYDIEVVENEEENDGNTCPFCGSILSGEKYNYIAKAYFYLLQNSFQTYNNMRQTLIETHINDSPSSTDGNINTEKGGEECIGRESREMRDDFSNSAFSNRTVEQEIIVNEIIELPKNIPKYLLITGYYKRFFIEGRKLGSGSYGHVYNCTHIMDQLKLGEYAVKKLPIGDDMEWLKKAIKEIKIRENIRHKNVVDYNHSWLEMYRMNELCPWIPYLFILMEYCNGGNLYNYIQSIYNPPKSSKKPKKYEYEGKESGDQTSAYEYSDDRPTVPCEYGCTDYLSDDEIMVLFVDILSGLDHLHKNFIIHRDLKPSNILLKFVNSSASAIISDFGTCEIFSQKSSKSGFTGTIEYTAPELLASTLRQSLCTIDRGSLLVPQEDEESLAEDTSNLLERQDSKNLPALVEKRASKATKARYNNKVDVWSLGIVLYYMSYGRIPFYSDDIRECVRMIIECEVTVPAYPKRSKLIENLICNLLSKNSSNRMDCDEILNVYEVNRYLINNEYNKKIRYSLHHRFINH</sequence>
<feature type="region of interest" description="Disordered" evidence="5">
    <location>
        <begin position="356"/>
        <end position="452"/>
    </location>
</feature>
<feature type="region of interest" description="Disordered" evidence="5">
    <location>
        <begin position="2872"/>
        <end position="2899"/>
    </location>
</feature>
<dbReference type="PROSITE" id="PS00108">
    <property type="entry name" value="PROTEIN_KINASE_ST"/>
    <property type="match status" value="1"/>
</dbReference>
<feature type="binding site" evidence="4">
    <location>
        <position position="2797"/>
    </location>
    <ligand>
        <name>ATP</name>
        <dbReference type="ChEBI" id="CHEBI:30616"/>
    </ligand>
</feature>
<dbReference type="InterPro" id="IPR011009">
    <property type="entry name" value="Kinase-like_dom_sf"/>
</dbReference>
<feature type="compositionally biased region" description="Polar residues" evidence="5">
    <location>
        <begin position="387"/>
        <end position="419"/>
    </location>
</feature>
<feature type="region of interest" description="Disordered" evidence="5">
    <location>
        <begin position="1448"/>
        <end position="1485"/>
    </location>
</feature>
<feature type="compositionally biased region" description="Low complexity" evidence="5">
    <location>
        <begin position="1943"/>
        <end position="1958"/>
    </location>
</feature>